<feature type="transmembrane region" description="Helical" evidence="18">
    <location>
        <begin position="128"/>
        <end position="149"/>
    </location>
</feature>
<feature type="transmembrane region" description="Helical" evidence="18">
    <location>
        <begin position="161"/>
        <end position="179"/>
    </location>
</feature>
<dbReference type="InterPro" id="IPR050324">
    <property type="entry name" value="CDP-alcohol_PTase-I"/>
</dbReference>
<protein>
    <recommendedName>
        <fullName evidence="6 16">CDP-diacylglycerol--glycerol-3-phosphate 3-phosphatidyltransferase</fullName>
        <ecNumber evidence="5 16">2.7.8.5</ecNumber>
    </recommendedName>
</protein>
<dbReference type="EC" id="2.7.8.5" evidence="5 16"/>
<evidence type="ECO:0000256" key="7">
    <source>
        <dbReference type="ARBA" id="ARBA00022516"/>
    </source>
</evidence>
<evidence type="ECO:0000256" key="9">
    <source>
        <dbReference type="ARBA" id="ARBA00022692"/>
    </source>
</evidence>
<dbReference type="Gene3D" id="1.20.120.1760">
    <property type="match status" value="1"/>
</dbReference>
<dbReference type="NCBIfam" id="TIGR00560">
    <property type="entry name" value="pgsA"/>
    <property type="match status" value="1"/>
</dbReference>
<reference evidence="19" key="2">
    <citation type="journal article" date="2021" name="PeerJ">
        <title>Extensive microbial diversity within the chicken gut microbiome revealed by metagenomics and culture.</title>
        <authorList>
            <person name="Gilroy R."/>
            <person name="Ravi A."/>
            <person name="Getino M."/>
            <person name="Pursley I."/>
            <person name="Horton D.L."/>
            <person name="Alikhan N.F."/>
            <person name="Baker D."/>
            <person name="Gharbi K."/>
            <person name="Hall N."/>
            <person name="Watson M."/>
            <person name="Adriaenssens E.M."/>
            <person name="Foster-Nyarko E."/>
            <person name="Jarju S."/>
            <person name="Secka A."/>
            <person name="Antonio M."/>
            <person name="Oren A."/>
            <person name="Chaudhuri R.R."/>
            <person name="La Ragione R."/>
            <person name="Hildebrand F."/>
            <person name="Pallen M.J."/>
        </authorList>
    </citation>
    <scope>NUCLEOTIDE SEQUENCE</scope>
    <source>
        <strain evidence="19">CHK157-1446</strain>
    </source>
</reference>
<keyword evidence="13" id="KW-0594">Phospholipid biosynthesis</keyword>
<evidence type="ECO:0000256" key="11">
    <source>
        <dbReference type="ARBA" id="ARBA00023098"/>
    </source>
</evidence>
<keyword evidence="10 18" id="KW-1133">Transmembrane helix</keyword>
<dbReference type="PROSITE" id="PS00379">
    <property type="entry name" value="CDP_ALCOHOL_P_TRANSF"/>
    <property type="match status" value="1"/>
</dbReference>
<sequence>MNLPNKLTLLRVFMIPLFLVFALWEFTSFNLLISLVIFAAASITDMLDGKIARKYGLITAFGKFLDPLADKALVMAALLVFVEKGWVSSVPVIIILFREFMVSALRLVVKSDDGTVVAAGWFGKLKTAFTMVAVVAVLFLHGIMAVGVGMPETAVHVIDAVLVWIAAVLTAGSGIQYLWSYRHAIDPNK</sequence>
<evidence type="ECO:0000256" key="10">
    <source>
        <dbReference type="ARBA" id="ARBA00022989"/>
    </source>
</evidence>
<evidence type="ECO:0000313" key="19">
    <source>
        <dbReference type="EMBL" id="HIS24024.1"/>
    </source>
</evidence>
<comment type="similarity">
    <text evidence="4 17">Belongs to the CDP-alcohol phosphatidyltransferase class-I family.</text>
</comment>
<evidence type="ECO:0000256" key="16">
    <source>
        <dbReference type="NCBIfam" id="TIGR00560"/>
    </source>
</evidence>
<evidence type="ECO:0000256" key="17">
    <source>
        <dbReference type="RuleBase" id="RU003750"/>
    </source>
</evidence>
<name>A0A9D1EMS5_9FIRM</name>
<dbReference type="PIRSF" id="PIRSF000847">
    <property type="entry name" value="Phos_ph_gly_syn"/>
    <property type="match status" value="1"/>
</dbReference>
<evidence type="ECO:0000256" key="4">
    <source>
        <dbReference type="ARBA" id="ARBA00010441"/>
    </source>
</evidence>
<dbReference type="Proteomes" id="UP000823982">
    <property type="component" value="Unassembled WGS sequence"/>
</dbReference>
<dbReference type="InterPro" id="IPR048254">
    <property type="entry name" value="CDP_ALCOHOL_P_TRANSF_CS"/>
</dbReference>
<dbReference type="PANTHER" id="PTHR14269">
    <property type="entry name" value="CDP-DIACYLGLYCEROL--GLYCEROL-3-PHOSPHATE 3-PHOSPHATIDYLTRANSFERASE-RELATED"/>
    <property type="match status" value="1"/>
</dbReference>
<dbReference type="InterPro" id="IPR004570">
    <property type="entry name" value="Phosphatidylglycerol_P_synth"/>
</dbReference>
<evidence type="ECO:0000256" key="5">
    <source>
        <dbReference type="ARBA" id="ARBA00013170"/>
    </source>
</evidence>
<comment type="catalytic activity">
    <reaction evidence="15">
        <text>a CDP-1,2-diacyl-sn-glycerol + sn-glycerol 3-phosphate = a 1,2-diacyl-sn-glycero-3-phospho-(1'-sn-glycero-3'-phosphate) + CMP + H(+)</text>
        <dbReference type="Rhea" id="RHEA:12593"/>
        <dbReference type="ChEBI" id="CHEBI:15378"/>
        <dbReference type="ChEBI" id="CHEBI:57597"/>
        <dbReference type="ChEBI" id="CHEBI:58332"/>
        <dbReference type="ChEBI" id="CHEBI:60110"/>
        <dbReference type="ChEBI" id="CHEBI:60377"/>
        <dbReference type="EC" id="2.7.8.5"/>
    </reaction>
</comment>
<evidence type="ECO:0000256" key="18">
    <source>
        <dbReference type="SAM" id="Phobius"/>
    </source>
</evidence>
<comment type="caution">
    <text evidence="19">The sequence shown here is derived from an EMBL/GenBank/DDBJ whole genome shotgun (WGS) entry which is preliminary data.</text>
</comment>
<dbReference type="AlphaFoldDB" id="A0A9D1EMS5"/>
<dbReference type="GO" id="GO:0016020">
    <property type="term" value="C:membrane"/>
    <property type="evidence" value="ECO:0007669"/>
    <property type="project" value="UniProtKB-SubCell"/>
</dbReference>
<evidence type="ECO:0000256" key="6">
    <source>
        <dbReference type="ARBA" id="ARBA00014944"/>
    </source>
</evidence>
<keyword evidence="7" id="KW-0444">Lipid biosynthesis</keyword>
<comment type="function">
    <text evidence="1">This protein catalyzes the committed step to the synthesis of the acidic phospholipids.</text>
</comment>
<proteinExistence type="inferred from homology"/>
<dbReference type="InterPro" id="IPR043130">
    <property type="entry name" value="CDP-OH_PTrfase_TM_dom"/>
</dbReference>
<evidence type="ECO:0000256" key="13">
    <source>
        <dbReference type="ARBA" id="ARBA00023209"/>
    </source>
</evidence>
<evidence type="ECO:0000256" key="14">
    <source>
        <dbReference type="ARBA" id="ARBA00023264"/>
    </source>
</evidence>
<evidence type="ECO:0000256" key="3">
    <source>
        <dbReference type="ARBA" id="ARBA00005042"/>
    </source>
</evidence>
<keyword evidence="9 18" id="KW-0812">Transmembrane</keyword>
<dbReference type="Pfam" id="PF01066">
    <property type="entry name" value="CDP-OH_P_transf"/>
    <property type="match status" value="1"/>
</dbReference>
<dbReference type="GO" id="GO:0008444">
    <property type="term" value="F:CDP-diacylglycerol-glycerol-3-phosphate 3-phosphatidyltransferase activity"/>
    <property type="evidence" value="ECO:0007669"/>
    <property type="project" value="UniProtKB-UniRule"/>
</dbReference>
<evidence type="ECO:0000313" key="20">
    <source>
        <dbReference type="Proteomes" id="UP000823982"/>
    </source>
</evidence>
<feature type="transmembrane region" description="Helical" evidence="18">
    <location>
        <begin position="12"/>
        <end position="40"/>
    </location>
</feature>
<keyword evidence="8 17" id="KW-0808">Transferase</keyword>
<dbReference type="GO" id="GO:0046474">
    <property type="term" value="P:glycerophospholipid biosynthetic process"/>
    <property type="evidence" value="ECO:0007669"/>
    <property type="project" value="TreeGrafter"/>
</dbReference>
<comment type="pathway">
    <text evidence="3">Phospholipid metabolism; phosphatidylglycerol biosynthesis; phosphatidylglycerol from CDP-diacylglycerol: step 1/2.</text>
</comment>
<evidence type="ECO:0000256" key="8">
    <source>
        <dbReference type="ARBA" id="ARBA00022679"/>
    </source>
</evidence>
<evidence type="ECO:0000256" key="1">
    <source>
        <dbReference type="ARBA" id="ARBA00003973"/>
    </source>
</evidence>
<evidence type="ECO:0000256" key="15">
    <source>
        <dbReference type="ARBA" id="ARBA00048586"/>
    </source>
</evidence>
<gene>
    <name evidence="19" type="primary">pgsA</name>
    <name evidence="19" type="ORF">IAD01_01265</name>
</gene>
<organism evidence="19 20">
    <name type="scientific">Candidatus Faeciplasma gallinarum</name>
    <dbReference type="NCBI Taxonomy" id="2840799"/>
    <lineage>
        <taxon>Bacteria</taxon>
        <taxon>Bacillati</taxon>
        <taxon>Bacillota</taxon>
        <taxon>Clostridia</taxon>
        <taxon>Eubacteriales</taxon>
        <taxon>Oscillospiraceae</taxon>
        <taxon>Oscillospiraceae incertae sedis</taxon>
        <taxon>Candidatus Faeciplasma</taxon>
    </lineage>
</organism>
<feature type="transmembrane region" description="Helical" evidence="18">
    <location>
        <begin position="72"/>
        <end position="97"/>
    </location>
</feature>
<evidence type="ECO:0000256" key="2">
    <source>
        <dbReference type="ARBA" id="ARBA00004141"/>
    </source>
</evidence>
<accession>A0A9D1EMS5</accession>
<dbReference type="PANTHER" id="PTHR14269:SF62">
    <property type="entry name" value="CDP-DIACYLGLYCEROL--GLYCEROL-3-PHOSPHATE 3-PHOSPHATIDYLTRANSFERASE 1, CHLOROPLASTIC"/>
    <property type="match status" value="1"/>
</dbReference>
<reference evidence="19" key="1">
    <citation type="submission" date="2020-10" db="EMBL/GenBank/DDBJ databases">
        <authorList>
            <person name="Gilroy R."/>
        </authorList>
    </citation>
    <scope>NUCLEOTIDE SEQUENCE</scope>
    <source>
        <strain evidence="19">CHK157-1446</strain>
    </source>
</reference>
<comment type="subcellular location">
    <subcellularLocation>
        <location evidence="2">Membrane</location>
        <topology evidence="2">Multi-pass membrane protein</topology>
    </subcellularLocation>
</comment>
<keyword evidence="12 18" id="KW-0472">Membrane</keyword>
<dbReference type="InterPro" id="IPR000462">
    <property type="entry name" value="CDP-OH_P_trans"/>
</dbReference>
<evidence type="ECO:0000256" key="12">
    <source>
        <dbReference type="ARBA" id="ARBA00023136"/>
    </source>
</evidence>
<keyword evidence="14" id="KW-1208">Phospholipid metabolism</keyword>
<keyword evidence="11" id="KW-0443">Lipid metabolism</keyword>
<dbReference type="EMBL" id="DVIR01000011">
    <property type="protein sequence ID" value="HIS24024.1"/>
    <property type="molecule type" value="Genomic_DNA"/>
</dbReference>